<keyword evidence="2" id="KW-0805">Transcription regulation</keyword>
<evidence type="ECO:0000313" key="8">
    <source>
        <dbReference type="EMBL" id="KKK14228.1"/>
    </source>
</evidence>
<dbReference type="EMBL" id="JYKN01003046">
    <property type="protein sequence ID" value="KKK14228.1"/>
    <property type="molecule type" value="Genomic_DNA"/>
</dbReference>
<feature type="region of interest" description="Disordered" evidence="6">
    <location>
        <begin position="238"/>
        <end position="404"/>
    </location>
</feature>
<dbReference type="PANTHER" id="PTHR15741:SF27">
    <property type="entry name" value="TRANSCRIPTION FACTOR AP-4"/>
    <property type="match status" value="1"/>
</dbReference>
<dbReference type="GO" id="GO:0046983">
    <property type="term" value="F:protein dimerization activity"/>
    <property type="evidence" value="ECO:0007669"/>
    <property type="project" value="InterPro"/>
</dbReference>
<evidence type="ECO:0000256" key="3">
    <source>
        <dbReference type="ARBA" id="ARBA00023125"/>
    </source>
</evidence>
<sequence length="471" mass="51832">MLLKLPSDTPKSSFALPLSCYDFIMNMNTNGTEVRNGRDSGSTAPFGYSFPLDTPYEPAPASPLGPALLDDNESNMLDNFFISISSNPFANDFWLMSPPNDQNKSLNPATFDWSAELPPTFEGSTTSLPQPPLTHRALEKPIGALPEHSSSTSDVVAAASMLYQNGINGSETSAPFANQPLSTFSNMDFPLIKGSGKNRQPNGHLPLRRASTASRTHVHVPVGFHTSRMFFDVHEPISPEQQASTKGRPLHWGSDASFMDQGYVAPPDQPDEEQRTKELLDNLECLEPQSSAANTRAPTPDRLMHSRHGPWVESRPVSHTNGLQTDYSDRVEGLSHPKKKQRTSIKEENEENSDGDSSIQRSKRSKGASRRLSADGIRKSRASQSAKPPRENLSEEQKRSNHILSEQKRRNLIRQGFDDLCTLVPGLKGGGFSKSAMLTQAADWLEDILQGNELLKAQLAELKTMNGLVMP</sequence>
<feature type="compositionally biased region" description="Polar residues" evidence="6">
    <location>
        <begin position="317"/>
        <end position="326"/>
    </location>
</feature>
<gene>
    <name evidence="8" type="ORF">AOCH_000335</name>
</gene>
<comment type="caution">
    <text evidence="8">The sequence shown here is derived from an EMBL/GenBank/DDBJ whole genome shotgun (WGS) entry which is preliminary data.</text>
</comment>
<reference evidence="8 9" key="1">
    <citation type="submission" date="2015-02" db="EMBL/GenBank/DDBJ databases">
        <title>Draft Genome Sequences of Two Closely-Related Aflatoxigenic Aspergillus Species Obtained from the Cote d'Ivoire.</title>
        <authorList>
            <person name="Moore G.G."/>
            <person name="Beltz S.B."/>
            <person name="Mack B.M."/>
        </authorList>
    </citation>
    <scope>NUCLEOTIDE SEQUENCE [LARGE SCALE GENOMIC DNA]</scope>
    <source>
        <strain evidence="8 9">SRRC1432</strain>
    </source>
</reference>
<keyword evidence="9" id="KW-1185">Reference proteome</keyword>
<proteinExistence type="predicted"/>
<dbReference type="GO" id="GO:0000981">
    <property type="term" value="F:DNA-binding transcription factor activity, RNA polymerase II-specific"/>
    <property type="evidence" value="ECO:0007669"/>
    <property type="project" value="TreeGrafter"/>
</dbReference>
<evidence type="ECO:0000256" key="4">
    <source>
        <dbReference type="ARBA" id="ARBA00023163"/>
    </source>
</evidence>
<dbReference type="GO" id="GO:0000978">
    <property type="term" value="F:RNA polymerase II cis-regulatory region sequence-specific DNA binding"/>
    <property type="evidence" value="ECO:0007669"/>
    <property type="project" value="TreeGrafter"/>
</dbReference>
<evidence type="ECO:0000256" key="2">
    <source>
        <dbReference type="ARBA" id="ARBA00023015"/>
    </source>
</evidence>
<comment type="subcellular location">
    <subcellularLocation>
        <location evidence="1">Nucleus</location>
    </subcellularLocation>
</comment>
<evidence type="ECO:0000313" key="9">
    <source>
        <dbReference type="Proteomes" id="UP000034947"/>
    </source>
</evidence>
<name>A0A0F8U3T4_9EURO</name>
<dbReference type="InterPro" id="IPR011598">
    <property type="entry name" value="bHLH_dom"/>
</dbReference>
<dbReference type="VEuPathDB" id="FungiDB:P175DRAFT_0494612"/>
<feature type="compositionally biased region" description="Polar residues" evidence="6">
    <location>
        <begin position="288"/>
        <end position="297"/>
    </location>
</feature>
<protein>
    <recommendedName>
        <fullName evidence="7">BHLH domain-containing protein</fullName>
    </recommendedName>
</protein>
<dbReference type="OrthoDB" id="5778525at2759"/>
<keyword evidence="5" id="KW-0539">Nucleus</keyword>
<keyword evidence="3" id="KW-0238">DNA-binding</keyword>
<evidence type="ECO:0000256" key="5">
    <source>
        <dbReference type="ARBA" id="ARBA00023242"/>
    </source>
</evidence>
<feature type="domain" description="BHLH" evidence="7">
    <location>
        <begin position="397"/>
        <end position="448"/>
    </location>
</feature>
<dbReference type="Pfam" id="PF00010">
    <property type="entry name" value="HLH"/>
    <property type="match status" value="1"/>
</dbReference>
<dbReference type="InterPro" id="IPR036638">
    <property type="entry name" value="HLH_DNA-bd_sf"/>
</dbReference>
<dbReference type="CDD" id="cd11404">
    <property type="entry name" value="bHLHzip_Mlx_like"/>
    <property type="match status" value="1"/>
</dbReference>
<evidence type="ECO:0000256" key="6">
    <source>
        <dbReference type="SAM" id="MobiDB-lite"/>
    </source>
</evidence>
<evidence type="ECO:0000256" key="1">
    <source>
        <dbReference type="ARBA" id="ARBA00004123"/>
    </source>
</evidence>
<evidence type="ECO:0000259" key="7">
    <source>
        <dbReference type="PROSITE" id="PS50888"/>
    </source>
</evidence>
<dbReference type="InterPro" id="IPR052207">
    <property type="entry name" value="Max-like/E-box_TFs"/>
</dbReference>
<dbReference type="AlphaFoldDB" id="A0A0F8U3T4"/>
<dbReference type="PANTHER" id="PTHR15741">
    <property type="entry name" value="BASIC HELIX-LOOP-HELIX ZIP TRANSCRIPTION FACTOR"/>
    <property type="match status" value="1"/>
</dbReference>
<feature type="compositionally biased region" description="Basic and acidic residues" evidence="6">
    <location>
        <begin position="388"/>
        <end position="404"/>
    </location>
</feature>
<dbReference type="GO" id="GO:0005634">
    <property type="term" value="C:nucleus"/>
    <property type="evidence" value="ECO:0007669"/>
    <property type="project" value="UniProtKB-SubCell"/>
</dbReference>
<dbReference type="Proteomes" id="UP000034947">
    <property type="component" value="Unassembled WGS sequence"/>
</dbReference>
<organism evidence="8 9">
    <name type="scientific">Aspergillus ochraceoroseus</name>
    <dbReference type="NCBI Taxonomy" id="138278"/>
    <lineage>
        <taxon>Eukaryota</taxon>
        <taxon>Fungi</taxon>
        <taxon>Dikarya</taxon>
        <taxon>Ascomycota</taxon>
        <taxon>Pezizomycotina</taxon>
        <taxon>Eurotiomycetes</taxon>
        <taxon>Eurotiomycetidae</taxon>
        <taxon>Eurotiales</taxon>
        <taxon>Aspergillaceae</taxon>
        <taxon>Aspergillus</taxon>
        <taxon>Aspergillus subgen. Nidulantes</taxon>
    </lineage>
</organism>
<dbReference type="SUPFAM" id="SSF47459">
    <property type="entry name" value="HLH, helix-loop-helix DNA-binding domain"/>
    <property type="match status" value="1"/>
</dbReference>
<keyword evidence="4" id="KW-0804">Transcription</keyword>
<accession>A0A0F8U3T4</accession>
<dbReference type="Gene3D" id="4.10.280.10">
    <property type="entry name" value="Helix-loop-helix DNA-binding domain"/>
    <property type="match status" value="1"/>
</dbReference>
<dbReference type="PROSITE" id="PS50888">
    <property type="entry name" value="BHLH"/>
    <property type="match status" value="1"/>
</dbReference>